<dbReference type="SUPFAM" id="SSF55811">
    <property type="entry name" value="Nudix"/>
    <property type="match status" value="1"/>
</dbReference>
<dbReference type="GO" id="GO:1901911">
    <property type="term" value="P:adenosine 5'-(hexahydrogen pentaphosphate) catabolic process"/>
    <property type="evidence" value="ECO:0007669"/>
    <property type="project" value="TreeGrafter"/>
</dbReference>
<evidence type="ECO:0000313" key="6">
    <source>
        <dbReference type="EMBL" id="BAY99410.1"/>
    </source>
</evidence>
<dbReference type="GO" id="GO:0046872">
    <property type="term" value="F:metal ion binding"/>
    <property type="evidence" value="ECO:0007669"/>
    <property type="project" value="UniProtKB-KW"/>
</dbReference>
<evidence type="ECO:0000256" key="1">
    <source>
        <dbReference type="ARBA" id="ARBA00001946"/>
    </source>
</evidence>
<dbReference type="EMBL" id="AP018248">
    <property type="protein sequence ID" value="BAY99410.1"/>
    <property type="molecule type" value="Genomic_DNA"/>
</dbReference>
<evidence type="ECO:0000313" key="7">
    <source>
        <dbReference type="Proteomes" id="UP000218785"/>
    </source>
</evidence>
<feature type="domain" description="Nudix hydrolase" evidence="5">
    <location>
        <begin position="41"/>
        <end position="166"/>
    </location>
</feature>
<dbReference type="GO" id="GO:0071543">
    <property type="term" value="P:diphosphoinositol polyphosphate metabolic process"/>
    <property type="evidence" value="ECO:0007669"/>
    <property type="project" value="TreeGrafter"/>
</dbReference>
<dbReference type="GO" id="GO:1901909">
    <property type="term" value="P:diadenosine hexaphosphate catabolic process"/>
    <property type="evidence" value="ECO:0007669"/>
    <property type="project" value="TreeGrafter"/>
</dbReference>
<dbReference type="Gene3D" id="3.90.79.10">
    <property type="entry name" value="Nucleoside Triphosphate Pyrophosphohydrolase"/>
    <property type="match status" value="1"/>
</dbReference>
<gene>
    <name evidence="6" type="ORF">NIES37_33920</name>
</gene>
<reference evidence="6 7" key="1">
    <citation type="submission" date="2017-06" db="EMBL/GenBank/DDBJ databases">
        <title>Genome sequencing of cyanobaciteial culture collection at National Institute for Environmental Studies (NIES).</title>
        <authorList>
            <person name="Hirose Y."/>
            <person name="Shimura Y."/>
            <person name="Fujisawa T."/>
            <person name="Nakamura Y."/>
            <person name="Kawachi M."/>
        </authorList>
    </citation>
    <scope>NUCLEOTIDE SEQUENCE [LARGE SCALE GENOMIC DNA]</scope>
    <source>
        <strain evidence="6 7">NIES-37</strain>
    </source>
</reference>
<dbReference type="GO" id="GO:0034431">
    <property type="term" value="F:bis(5'-adenosyl)-hexaphosphatase activity"/>
    <property type="evidence" value="ECO:0007669"/>
    <property type="project" value="TreeGrafter"/>
</dbReference>
<sequence>MQLALALELSVTKFINQSSQVPQELTPQNLRHMSRKANKVLKQSGVIPYRIQDGKIQVLLITSRDRQNWVMPKGDIPEGMSPPDSAAKEAWEEAGIIGQVNTREIGTYKYRKQGKNYRVKMYLLPVQTLSEDYPEAGFRDRQWLDIPQAMRRIKTTSLRRILQGFLLAEVMF</sequence>
<dbReference type="AlphaFoldDB" id="A0A1Z4N129"/>
<dbReference type="InterPro" id="IPR000086">
    <property type="entry name" value="NUDIX_hydrolase_dom"/>
</dbReference>
<organism evidence="6 7">
    <name type="scientific">Tolypothrix tenuis PCC 7101</name>
    <dbReference type="NCBI Taxonomy" id="231146"/>
    <lineage>
        <taxon>Bacteria</taxon>
        <taxon>Bacillati</taxon>
        <taxon>Cyanobacteriota</taxon>
        <taxon>Cyanophyceae</taxon>
        <taxon>Nostocales</taxon>
        <taxon>Tolypothrichaceae</taxon>
        <taxon>Tolypothrix</taxon>
    </lineage>
</organism>
<name>A0A1Z4N129_9CYAN</name>
<dbReference type="PANTHER" id="PTHR12629:SF0">
    <property type="entry name" value="DIPHOSPHOINOSITOL-POLYPHOSPHATE DIPHOSPHATASE"/>
    <property type="match status" value="1"/>
</dbReference>
<evidence type="ECO:0000256" key="3">
    <source>
        <dbReference type="ARBA" id="ARBA00022801"/>
    </source>
</evidence>
<dbReference type="GO" id="GO:0034432">
    <property type="term" value="F:bis(5'-adenosyl)-pentaphosphatase activity"/>
    <property type="evidence" value="ECO:0007669"/>
    <property type="project" value="TreeGrafter"/>
</dbReference>
<accession>A0A1Z4N129</accession>
<dbReference type="PROSITE" id="PS51462">
    <property type="entry name" value="NUDIX"/>
    <property type="match status" value="1"/>
</dbReference>
<dbReference type="Pfam" id="PF00293">
    <property type="entry name" value="NUDIX"/>
    <property type="match status" value="1"/>
</dbReference>
<dbReference type="GO" id="GO:0008486">
    <property type="term" value="F:diphosphoinositol-polyphosphate diphosphatase activity"/>
    <property type="evidence" value="ECO:0007669"/>
    <property type="project" value="TreeGrafter"/>
</dbReference>
<evidence type="ECO:0000259" key="5">
    <source>
        <dbReference type="PROSITE" id="PS51462"/>
    </source>
</evidence>
<dbReference type="InterPro" id="IPR015797">
    <property type="entry name" value="NUDIX_hydrolase-like_dom_sf"/>
</dbReference>
<dbReference type="GO" id="GO:1901907">
    <property type="term" value="P:diadenosine pentaphosphate catabolic process"/>
    <property type="evidence" value="ECO:0007669"/>
    <property type="project" value="TreeGrafter"/>
</dbReference>
<keyword evidence="2" id="KW-0479">Metal-binding</keyword>
<dbReference type="GO" id="GO:0000298">
    <property type="term" value="F:endopolyphosphatase activity"/>
    <property type="evidence" value="ECO:0007669"/>
    <property type="project" value="TreeGrafter"/>
</dbReference>
<keyword evidence="3 6" id="KW-0378">Hydrolase</keyword>
<dbReference type="CDD" id="cd04666">
    <property type="entry name" value="NUDIX_DIPP2_like_Nudt4"/>
    <property type="match status" value="1"/>
</dbReference>
<dbReference type="PANTHER" id="PTHR12629">
    <property type="entry name" value="DIPHOSPHOINOSITOL POLYPHOSPHATE PHOSPHOHYDROLASE"/>
    <property type="match status" value="1"/>
</dbReference>
<protein>
    <submittedName>
        <fullName evidence="6">NUDIX hydrolase</fullName>
    </submittedName>
</protein>
<evidence type="ECO:0000256" key="2">
    <source>
        <dbReference type="ARBA" id="ARBA00022723"/>
    </source>
</evidence>
<dbReference type="GO" id="GO:0005737">
    <property type="term" value="C:cytoplasm"/>
    <property type="evidence" value="ECO:0007669"/>
    <property type="project" value="TreeGrafter"/>
</dbReference>
<keyword evidence="7" id="KW-1185">Reference proteome</keyword>
<evidence type="ECO:0000256" key="4">
    <source>
        <dbReference type="ARBA" id="ARBA00022842"/>
    </source>
</evidence>
<dbReference type="Proteomes" id="UP000218785">
    <property type="component" value="Chromosome"/>
</dbReference>
<comment type="cofactor">
    <cofactor evidence="1">
        <name>Mg(2+)</name>
        <dbReference type="ChEBI" id="CHEBI:18420"/>
    </cofactor>
</comment>
<proteinExistence type="predicted"/>
<keyword evidence="4" id="KW-0460">Magnesium</keyword>
<dbReference type="KEGG" id="ttq:NIES37_33920"/>
<dbReference type="InterPro" id="IPR047198">
    <property type="entry name" value="DDP-like_NUDIX"/>
</dbReference>